<name>A0A096BEI6_FLAPL</name>
<dbReference type="eggNOG" id="COG1319">
    <property type="taxonomic scope" value="Bacteria"/>
</dbReference>
<evidence type="ECO:0000313" key="4">
    <source>
        <dbReference type="EMBL" id="KGF57565.1"/>
    </source>
</evidence>
<dbReference type="InterPro" id="IPR016169">
    <property type="entry name" value="FAD-bd_PCMH_sub2"/>
</dbReference>
<dbReference type="InterPro" id="IPR002346">
    <property type="entry name" value="Mopterin_DH_FAD-bd"/>
</dbReference>
<dbReference type="AlphaFoldDB" id="A0A096BEI6"/>
<evidence type="ECO:0000313" key="5">
    <source>
        <dbReference type="Proteomes" id="UP000029585"/>
    </source>
</evidence>
<feature type="domain" description="FAD-binding PCMH-type" evidence="3">
    <location>
        <begin position="1"/>
        <end position="177"/>
    </location>
</feature>
<keyword evidence="5" id="KW-1185">Reference proteome</keyword>
<dbReference type="GO" id="GO:0071949">
    <property type="term" value="F:FAD binding"/>
    <property type="evidence" value="ECO:0007669"/>
    <property type="project" value="InterPro"/>
</dbReference>
<dbReference type="SMART" id="SM01092">
    <property type="entry name" value="CO_deh_flav_C"/>
    <property type="match status" value="1"/>
</dbReference>
<dbReference type="InterPro" id="IPR005107">
    <property type="entry name" value="CO_DH_flav_C"/>
</dbReference>
<comment type="caution">
    <text evidence="4">The sequence shown here is derived from an EMBL/GenBank/DDBJ whole genome shotgun (WGS) entry which is preliminary data.</text>
</comment>
<dbReference type="NCBIfam" id="NF043083">
    <property type="entry name" value="XdhB_XDHase"/>
    <property type="match status" value="1"/>
</dbReference>
<proteinExistence type="predicted"/>
<dbReference type="GO" id="GO:0002197">
    <property type="term" value="C:xanthine dehydrogenase complex"/>
    <property type="evidence" value="ECO:0007669"/>
    <property type="project" value="InterPro"/>
</dbReference>
<dbReference type="NCBIfam" id="NF007427">
    <property type="entry name" value="PRK09971.1"/>
    <property type="match status" value="1"/>
</dbReference>
<dbReference type="SUPFAM" id="SSF56176">
    <property type="entry name" value="FAD-binding/transporter-associated domain-like"/>
    <property type="match status" value="1"/>
</dbReference>
<keyword evidence="2" id="KW-0560">Oxidoreductase</keyword>
<organism evidence="4 5">
    <name type="scientific">Flavonifractor plautii 1_3_50AFAA</name>
    <dbReference type="NCBI Taxonomy" id="742738"/>
    <lineage>
        <taxon>Bacteria</taxon>
        <taxon>Bacillati</taxon>
        <taxon>Bacillota</taxon>
        <taxon>Clostridia</taxon>
        <taxon>Eubacteriales</taxon>
        <taxon>Oscillospiraceae</taxon>
        <taxon>Flavonifractor</taxon>
    </lineage>
</organism>
<dbReference type="RefSeq" id="WP_044938032.1">
    <property type="nucleotide sequence ID" value="NZ_KN174161.1"/>
</dbReference>
<evidence type="ECO:0000256" key="1">
    <source>
        <dbReference type="ARBA" id="ARBA00022630"/>
    </source>
</evidence>
<dbReference type="HOGENOM" id="CLU_058050_3_0_9"/>
<dbReference type="InterPro" id="IPR036318">
    <property type="entry name" value="FAD-bd_PCMH-like_sf"/>
</dbReference>
<dbReference type="PATRIC" id="fig|742738.3.peg.30"/>
<dbReference type="InterPro" id="IPR016166">
    <property type="entry name" value="FAD-bd_PCMH"/>
</dbReference>
<dbReference type="GO" id="GO:0004854">
    <property type="term" value="F:xanthine dehydrogenase activity"/>
    <property type="evidence" value="ECO:0007669"/>
    <property type="project" value="InterPro"/>
</dbReference>
<dbReference type="InterPro" id="IPR036683">
    <property type="entry name" value="CO_DH_flav_C_dom_sf"/>
</dbReference>
<evidence type="ECO:0000256" key="2">
    <source>
        <dbReference type="ARBA" id="ARBA00023002"/>
    </source>
</evidence>
<evidence type="ECO:0000259" key="3">
    <source>
        <dbReference type="PROSITE" id="PS51387"/>
    </source>
</evidence>
<sequence>MYDIASIYSARSVDDAIRALQADPAAVVIAGGTDVLIKIREGKLAGCPLVSIHELGEELSGVTLADNGDVEIGPLTTFRGVTFSDVIRRTIPVLGEAADMAGGPQLRAAGTIGGNVCNGITSADTASTLVALDAVLRVRGPKGEREVPISQWYQGVGKVALAPYELLVKIVIPYDNYVGYTGHYIKYAQRNAMDIATLGVSCLVKLTSDKKMVDDAALAFGVAGPVPMRSPAAEAAVRGLPIGEAVAAIGEAALADVNPRTSWRASKEFRIQLVKELSARALREAARKGGADV</sequence>
<dbReference type="SUPFAM" id="SSF55447">
    <property type="entry name" value="CO dehydrogenase flavoprotein C-terminal domain-like"/>
    <property type="match status" value="1"/>
</dbReference>
<dbReference type="InterPro" id="IPR051312">
    <property type="entry name" value="Diverse_Substr_Oxidored"/>
</dbReference>
<reference evidence="4 5" key="1">
    <citation type="submission" date="2011-08" db="EMBL/GenBank/DDBJ databases">
        <title>The Genome Sequence of Clostridium orbiscindens 1_3_50AFAA.</title>
        <authorList>
            <consortium name="The Broad Institute Genome Sequencing Platform"/>
            <person name="Earl A."/>
            <person name="Ward D."/>
            <person name="Feldgarden M."/>
            <person name="Gevers D."/>
            <person name="Daigneault M."/>
            <person name="Strauss J."/>
            <person name="Allen-Vercoe E."/>
            <person name="Young S.K."/>
            <person name="Zeng Q."/>
            <person name="Gargeya S."/>
            <person name="Fitzgerald M."/>
            <person name="Haas B."/>
            <person name="Abouelleil A."/>
            <person name="Alvarado L."/>
            <person name="Arachchi H.M."/>
            <person name="Berlin A."/>
            <person name="Brown A."/>
            <person name="Chapman S.B."/>
            <person name="Chen Z."/>
            <person name="Dunbar C."/>
            <person name="Freedman E."/>
            <person name="Gearin G."/>
            <person name="Gellesch M."/>
            <person name="Goldberg J."/>
            <person name="Griggs A."/>
            <person name="Gujja S."/>
            <person name="Heiman D."/>
            <person name="Howarth C."/>
            <person name="Larson L."/>
            <person name="Lui A."/>
            <person name="MacDonald P.J.P."/>
            <person name="Montmayeur A."/>
            <person name="Murphy C."/>
            <person name="Neiman D."/>
            <person name="Pearson M."/>
            <person name="Priest M."/>
            <person name="Roberts A."/>
            <person name="Saif S."/>
            <person name="Shea T."/>
            <person name="Shenoy N."/>
            <person name="Sisk P."/>
            <person name="Stolte C."/>
            <person name="Sykes S."/>
            <person name="Wortman J."/>
            <person name="Nusbaum C."/>
            <person name="Birren B."/>
        </authorList>
    </citation>
    <scope>NUCLEOTIDE SEQUENCE [LARGE SCALE GENOMIC DNA]</scope>
    <source>
        <strain evidence="4 5">1_3_50AFAA</strain>
    </source>
</reference>
<dbReference type="Gene3D" id="3.30.43.10">
    <property type="entry name" value="Uridine Diphospho-n-acetylenolpyruvylglucosamine Reductase, domain 2"/>
    <property type="match status" value="1"/>
</dbReference>
<dbReference type="EMBL" id="ADLO01000002">
    <property type="protein sequence ID" value="KGF57565.1"/>
    <property type="molecule type" value="Genomic_DNA"/>
</dbReference>
<dbReference type="Gene3D" id="3.30.390.50">
    <property type="entry name" value="CO dehydrogenase flavoprotein, C-terminal domain"/>
    <property type="match status" value="1"/>
</dbReference>
<dbReference type="PANTHER" id="PTHR42659">
    <property type="entry name" value="XANTHINE DEHYDROGENASE SUBUNIT C-RELATED"/>
    <property type="match status" value="1"/>
</dbReference>
<keyword evidence="1" id="KW-0285">Flavoprotein</keyword>
<accession>A0A096BEI6</accession>
<dbReference type="Proteomes" id="UP000029585">
    <property type="component" value="Unassembled WGS sequence"/>
</dbReference>
<dbReference type="PROSITE" id="PS51387">
    <property type="entry name" value="FAD_PCMH"/>
    <property type="match status" value="1"/>
</dbReference>
<dbReference type="Pfam" id="PF03450">
    <property type="entry name" value="CO_deh_flav_C"/>
    <property type="match status" value="1"/>
</dbReference>
<gene>
    <name evidence="4" type="ORF">HMPREF9460_00028</name>
</gene>
<protein>
    <recommendedName>
        <fullName evidence="3">FAD-binding PCMH-type domain-containing protein</fullName>
    </recommendedName>
</protein>
<dbReference type="Gene3D" id="3.30.465.10">
    <property type="match status" value="1"/>
</dbReference>
<dbReference type="Pfam" id="PF00941">
    <property type="entry name" value="FAD_binding_5"/>
    <property type="match status" value="1"/>
</dbReference>
<dbReference type="PANTHER" id="PTHR42659:SF9">
    <property type="entry name" value="XANTHINE DEHYDROGENASE FAD-BINDING SUBUNIT XDHB-RELATED"/>
    <property type="match status" value="1"/>
</dbReference>
<dbReference type="InterPro" id="IPR050031">
    <property type="entry name" value="XdhB_XDHase"/>
</dbReference>
<dbReference type="InterPro" id="IPR016167">
    <property type="entry name" value="FAD-bd_PCMH_sub1"/>
</dbReference>